<reference evidence="1" key="1">
    <citation type="submission" date="2021-06" db="EMBL/GenBank/DDBJ databases">
        <authorList>
            <person name="Hodson N. C."/>
            <person name="Mongue J. A."/>
            <person name="Jaron S. K."/>
        </authorList>
    </citation>
    <scope>NUCLEOTIDE SEQUENCE</scope>
</reference>
<gene>
    <name evidence="1" type="ORF">AFUS01_LOCUS31586</name>
</gene>
<evidence type="ECO:0000313" key="1">
    <source>
        <dbReference type="EMBL" id="CAG7821237.1"/>
    </source>
</evidence>
<accession>A0A8J2KWN8</accession>
<organism evidence="1 2">
    <name type="scientific">Allacma fusca</name>
    <dbReference type="NCBI Taxonomy" id="39272"/>
    <lineage>
        <taxon>Eukaryota</taxon>
        <taxon>Metazoa</taxon>
        <taxon>Ecdysozoa</taxon>
        <taxon>Arthropoda</taxon>
        <taxon>Hexapoda</taxon>
        <taxon>Collembola</taxon>
        <taxon>Symphypleona</taxon>
        <taxon>Sminthuridae</taxon>
        <taxon>Allacma</taxon>
    </lineage>
</organism>
<protein>
    <submittedName>
        <fullName evidence="1">Uncharacterized protein</fullName>
    </submittedName>
</protein>
<dbReference type="EMBL" id="CAJVCH010504396">
    <property type="protein sequence ID" value="CAG7821237.1"/>
    <property type="molecule type" value="Genomic_DNA"/>
</dbReference>
<evidence type="ECO:0000313" key="2">
    <source>
        <dbReference type="Proteomes" id="UP000708208"/>
    </source>
</evidence>
<name>A0A8J2KWN8_9HEXA</name>
<proteinExistence type="predicted"/>
<feature type="non-terminal residue" evidence="1">
    <location>
        <position position="1"/>
    </location>
</feature>
<dbReference type="Proteomes" id="UP000708208">
    <property type="component" value="Unassembled WGS sequence"/>
</dbReference>
<sequence length="193" mass="21418">VEVKELESEIQNVRSENLDITARLSALESTLQHNAALRKLAVNNVLTFPRARLYSGRNFTGESEMYDYGTAKYVGGCHDLVDLKGKVKSVETFEKCVRVFNSNGCAGWSSVIYPASGNSHDILNSKLTEIGSVGPCLHNEFAGAIGSGHPSDKHRVPDLLEFFSIEKYQKRNGTFTLGPHNRVEFVRVTITRK</sequence>
<feature type="non-terminal residue" evidence="1">
    <location>
        <position position="193"/>
    </location>
</feature>
<comment type="caution">
    <text evidence="1">The sequence shown here is derived from an EMBL/GenBank/DDBJ whole genome shotgun (WGS) entry which is preliminary data.</text>
</comment>
<dbReference type="AlphaFoldDB" id="A0A8J2KWN8"/>
<keyword evidence="2" id="KW-1185">Reference proteome</keyword>